<dbReference type="InterPro" id="IPR027417">
    <property type="entry name" value="P-loop_NTPase"/>
</dbReference>
<keyword evidence="5" id="KW-0067">ATP-binding</keyword>
<evidence type="ECO:0000256" key="9">
    <source>
        <dbReference type="SAM" id="MobiDB-lite"/>
    </source>
</evidence>
<dbReference type="EC" id="3.6.4.13" evidence="1"/>
<dbReference type="InterPro" id="IPR014001">
    <property type="entry name" value="Helicase_ATP-bd"/>
</dbReference>
<feature type="domain" description="Helicase ATP-binding" evidence="10">
    <location>
        <begin position="162"/>
        <end position="361"/>
    </location>
</feature>
<dbReference type="GO" id="GO:0003723">
    <property type="term" value="F:RNA binding"/>
    <property type="evidence" value="ECO:0007669"/>
    <property type="project" value="UniProtKB-KW"/>
</dbReference>
<dbReference type="InterPro" id="IPR011545">
    <property type="entry name" value="DEAD/DEAH_box_helicase_dom"/>
</dbReference>
<evidence type="ECO:0000259" key="12">
    <source>
        <dbReference type="PROSITE" id="PS51195"/>
    </source>
</evidence>
<evidence type="ECO:0000256" key="7">
    <source>
        <dbReference type="ARBA" id="ARBA00047984"/>
    </source>
</evidence>
<dbReference type="SMART" id="SM00490">
    <property type="entry name" value="HELICc"/>
    <property type="match status" value="1"/>
</dbReference>
<organism evidence="13 14">
    <name type="scientific">Smittium culicis</name>
    <dbReference type="NCBI Taxonomy" id="133412"/>
    <lineage>
        <taxon>Eukaryota</taxon>
        <taxon>Fungi</taxon>
        <taxon>Fungi incertae sedis</taxon>
        <taxon>Zoopagomycota</taxon>
        <taxon>Kickxellomycotina</taxon>
        <taxon>Harpellomycetes</taxon>
        <taxon>Harpellales</taxon>
        <taxon>Legeriomycetaceae</taxon>
        <taxon>Smittium</taxon>
    </lineage>
</organism>
<dbReference type="GO" id="GO:0005524">
    <property type="term" value="F:ATP binding"/>
    <property type="evidence" value="ECO:0007669"/>
    <property type="project" value="UniProtKB-KW"/>
</dbReference>
<dbReference type="InterPro" id="IPR014014">
    <property type="entry name" value="RNA_helicase_DEAD_Q_motif"/>
</dbReference>
<feature type="domain" description="DEAD-box RNA helicase Q" evidence="12">
    <location>
        <begin position="130"/>
        <end position="159"/>
    </location>
</feature>
<dbReference type="PANTHER" id="PTHR47959:SF1">
    <property type="entry name" value="ATP-DEPENDENT RNA HELICASE DBPA"/>
    <property type="match status" value="1"/>
</dbReference>
<keyword evidence="14" id="KW-1185">Reference proteome</keyword>
<dbReference type="Pfam" id="PF00270">
    <property type="entry name" value="DEAD"/>
    <property type="match status" value="1"/>
</dbReference>
<dbReference type="AlphaFoldDB" id="A0A1R1YS41"/>
<evidence type="ECO:0000259" key="11">
    <source>
        <dbReference type="PROSITE" id="PS51194"/>
    </source>
</evidence>
<dbReference type="InterPro" id="IPR001650">
    <property type="entry name" value="Helicase_C-like"/>
</dbReference>
<evidence type="ECO:0000313" key="13">
    <source>
        <dbReference type="EMBL" id="OMJ29714.1"/>
    </source>
</evidence>
<dbReference type="Proteomes" id="UP000187429">
    <property type="component" value="Unassembled WGS sequence"/>
</dbReference>
<evidence type="ECO:0000259" key="10">
    <source>
        <dbReference type="PROSITE" id="PS51192"/>
    </source>
</evidence>
<dbReference type="GO" id="GO:0016787">
    <property type="term" value="F:hydrolase activity"/>
    <property type="evidence" value="ECO:0007669"/>
    <property type="project" value="UniProtKB-KW"/>
</dbReference>
<evidence type="ECO:0000256" key="4">
    <source>
        <dbReference type="ARBA" id="ARBA00022806"/>
    </source>
</evidence>
<name>A0A1R1YS41_9FUNG</name>
<reference evidence="14" key="1">
    <citation type="submission" date="2017-01" db="EMBL/GenBank/DDBJ databases">
        <authorList>
            <person name="Wang Y."/>
            <person name="White M."/>
            <person name="Kvist S."/>
            <person name="Moncalvo J.-M."/>
        </authorList>
    </citation>
    <scope>NUCLEOTIDE SEQUENCE [LARGE SCALE GENOMIC DNA]</scope>
    <source>
        <strain evidence="14">ID-206-W2</strain>
    </source>
</reference>
<dbReference type="SUPFAM" id="SSF52540">
    <property type="entry name" value="P-loop containing nucleoside triphosphate hydrolases"/>
    <property type="match status" value="2"/>
</dbReference>
<keyword evidence="2" id="KW-0547">Nucleotide-binding</keyword>
<dbReference type="GO" id="GO:0003724">
    <property type="term" value="F:RNA helicase activity"/>
    <property type="evidence" value="ECO:0007669"/>
    <property type="project" value="UniProtKB-EC"/>
</dbReference>
<feature type="short sequence motif" description="Q motif" evidence="8">
    <location>
        <begin position="130"/>
        <end position="159"/>
    </location>
</feature>
<evidence type="ECO:0000313" key="14">
    <source>
        <dbReference type="Proteomes" id="UP000187429"/>
    </source>
</evidence>
<protein>
    <recommendedName>
        <fullName evidence="1">RNA helicase</fullName>
        <ecNumber evidence="1">3.6.4.13</ecNumber>
    </recommendedName>
</protein>
<keyword evidence="3" id="KW-0378">Hydrolase</keyword>
<dbReference type="OrthoDB" id="10256233at2759"/>
<sequence>MFRLSSQKAIPKTSSLLKFNLSLHYSKFPINSSRKFLSTSKTVKFTSPSISNYINDKSNLFQQDPKSFDQDKNVSNNENVTIQNDSALSNVIESNSLLPPNTIINIESKENSMLETTLDNKPKTPTPTFDTFDDFDLNPRLKLQIKNLTNWKTPTEIQKLSIPMALKRKSVLLSSETGQGKTAAYLLPVLNNILNYKDENASSISTQYSPKAIILVPTSQLADQIAKQANTLGKDLGISATVISGEKELEFQINHIQNTEKPDILIGTVGRMLFCLGAGETSSLMELKRLQTLKTHQLSMVIVDEVDMMMDAQNSEKFTKILNRIKNYAKKQKIQSIYSSATISDQLTQKLGNRLLVFSLNNKFKIPESIKQIAYSIDLQRKFSLLKYLIHRKGKVSLKNKKVIVFVRTIQKATRIHDNLLLSNINSLILHSELTAKEKSTVVDEFNSALPSENPTSLASSVDEKHPIVPNQETKTNDSHNKPNVKANISGNNAVVLVTTDLASRGLDFSNVDAVVNFDVPINPIDYLHRVGRTGRMGMPGMAISFVAKTEQAINLNDTRVAVRDEQKYLDRIAKFFSKNSNMVIENRKIPGPFMDKAKVYFPKPVASMSKALATGRDGSVGQRTHSQTKKPGKLDATSASTFGIFANDNKNKGTGSRKGAESQKPDTIVKVTYERAINEFQHRK</sequence>
<dbReference type="PROSITE" id="PS51195">
    <property type="entry name" value="Q_MOTIF"/>
    <property type="match status" value="1"/>
</dbReference>
<dbReference type="PANTHER" id="PTHR47959">
    <property type="entry name" value="ATP-DEPENDENT RNA HELICASE RHLE-RELATED"/>
    <property type="match status" value="1"/>
</dbReference>
<dbReference type="InterPro" id="IPR050079">
    <property type="entry name" value="DEAD_box_RNA_helicase"/>
</dbReference>
<gene>
    <name evidence="13" type="ORF">AYI69_g773</name>
</gene>
<dbReference type="PROSITE" id="PS51194">
    <property type="entry name" value="HELICASE_CTER"/>
    <property type="match status" value="1"/>
</dbReference>
<evidence type="ECO:0000256" key="1">
    <source>
        <dbReference type="ARBA" id="ARBA00012552"/>
    </source>
</evidence>
<evidence type="ECO:0000256" key="8">
    <source>
        <dbReference type="PROSITE-ProRule" id="PRU00552"/>
    </source>
</evidence>
<comment type="catalytic activity">
    <reaction evidence="7">
        <text>ATP + H2O = ADP + phosphate + H(+)</text>
        <dbReference type="Rhea" id="RHEA:13065"/>
        <dbReference type="ChEBI" id="CHEBI:15377"/>
        <dbReference type="ChEBI" id="CHEBI:15378"/>
        <dbReference type="ChEBI" id="CHEBI:30616"/>
        <dbReference type="ChEBI" id="CHEBI:43474"/>
        <dbReference type="ChEBI" id="CHEBI:456216"/>
        <dbReference type="EC" id="3.6.4.13"/>
    </reaction>
</comment>
<dbReference type="Pfam" id="PF00271">
    <property type="entry name" value="Helicase_C"/>
    <property type="match status" value="1"/>
</dbReference>
<evidence type="ECO:0000256" key="3">
    <source>
        <dbReference type="ARBA" id="ARBA00022801"/>
    </source>
</evidence>
<feature type="region of interest" description="Disordered" evidence="9">
    <location>
        <begin position="614"/>
        <end position="668"/>
    </location>
</feature>
<evidence type="ECO:0000256" key="5">
    <source>
        <dbReference type="ARBA" id="ARBA00022840"/>
    </source>
</evidence>
<proteinExistence type="predicted"/>
<dbReference type="Gene3D" id="3.40.50.300">
    <property type="entry name" value="P-loop containing nucleotide triphosphate hydrolases"/>
    <property type="match status" value="2"/>
</dbReference>
<dbReference type="EMBL" id="LSSM01000205">
    <property type="protein sequence ID" value="OMJ29714.1"/>
    <property type="molecule type" value="Genomic_DNA"/>
</dbReference>
<dbReference type="InterPro" id="IPR044742">
    <property type="entry name" value="DEAD/DEAH_RhlB"/>
</dbReference>
<feature type="domain" description="Helicase C-terminal" evidence="11">
    <location>
        <begin position="384"/>
        <end position="592"/>
    </location>
</feature>
<dbReference type="SMART" id="SM00487">
    <property type="entry name" value="DEXDc"/>
    <property type="match status" value="1"/>
</dbReference>
<comment type="caution">
    <text evidence="13">The sequence shown here is derived from an EMBL/GenBank/DDBJ whole genome shotgun (WGS) entry which is preliminary data.</text>
</comment>
<dbReference type="CDD" id="cd18787">
    <property type="entry name" value="SF2_C_DEAD"/>
    <property type="match status" value="1"/>
</dbReference>
<dbReference type="CDD" id="cd00268">
    <property type="entry name" value="DEADc"/>
    <property type="match status" value="1"/>
</dbReference>
<accession>A0A1R1YS41</accession>
<dbReference type="PROSITE" id="PS51192">
    <property type="entry name" value="HELICASE_ATP_BIND_1"/>
    <property type="match status" value="1"/>
</dbReference>
<keyword evidence="6" id="KW-0694">RNA-binding</keyword>
<keyword evidence="4 13" id="KW-0347">Helicase</keyword>
<evidence type="ECO:0000256" key="6">
    <source>
        <dbReference type="ARBA" id="ARBA00022884"/>
    </source>
</evidence>
<evidence type="ECO:0000256" key="2">
    <source>
        <dbReference type="ARBA" id="ARBA00022741"/>
    </source>
</evidence>
<dbReference type="GO" id="GO:0005829">
    <property type="term" value="C:cytosol"/>
    <property type="evidence" value="ECO:0007669"/>
    <property type="project" value="TreeGrafter"/>
</dbReference>